<dbReference type="PRINTS" id="PR00081">
    <property type="entry name" value="GDHRDH"/>
</dbReference>
<dbReference type="PANTHER" id="PTHR42901">
    <property type="entry name" value="ALCOHOL DEHYDROGENASE"/>
    <property type="match status" value="1"/>
</dbReference>
<dbReference type="EMBL" id="QUAC01000006">
    <property type="protein sequence ID" value="REK92099.1"/>
    <property type="molecule type" value="Genomic_DNA"/>
</dbReference>
<proteinExistence type="inferred from homology"/>
<gene>
    <name evidence="4" type="ORF">DY245_00675</name>
</gene>
<protein>
    <submittedName>
        <fullName evidence="4">SDR family NAD(P)-dependent oxidoreductase</fullName>
    </submittedName>
</protein>
<dbReference type="FunFam" id="3.40.50.720:FF:000047">
    <property type="entry name" value="NADP-dependent L-serine/L-allo-threonine dehydrogenase"/>
    <property type="match status" value="1"/>
</dbReference>
<comment type="similarity">
    <text evidence="1 3">Belongs to the short-chain dehydrogenases/reductases (SDR) family.</text>
</comment>
<dbReference type="Gene3D" id="3.40.50.720">
    <property type="entry name" value="NAD(P)-binding Rossmann-like Domain"/>
    <property type="match status" value="1"/>
</dbReference>
<name>A0A371QBL8_STRIH</name>
<evidence type="ECO:0000313" key="4">
    <source>
        <dbReference type="EMBL" id="REK92099.1"/>
    </source>
</evidence>
<dbReference type="SUPFAM" id="SSF51735">
    <property type="entry name" value="NAD(P)-binding Rossmann-fold domains"/>
    <property type="match status" value="1"/>
</dbReference>
<comment type="caution">
    <text evidence="4">The sequence shown here is derived from an EMBL/GenBank/DDBJ whole genome shotgun (WGS) entry which is preliminary data.</text>
</comment>
<dbReference type="PRINTS" id="PR00080">
    <property type="entry name" value="SDRFAMILY"/>
</dbReference>
<dbReference type="PANTHER" id="PTHR42901:SF1">
    <property type="entry name" value="ALCOHOL DEHYDROGENASE"/>
    <property type="match status" value="1"/>
</dbReference>
<dbReference type="InterPro" id="IPR002347">
    <property type="entry name" value="SDR_fam"/>
</dbReference>
<keyword evidence="5" id="KW-1185">Reference proteome</keyword>
<dbReference type="Proteomes" id="UP000262477">
    <property type="component" value="Unassembled WGS sequence"/>
</dbReference>
<organism evidence="4 5">
    <name type="scientific">Streptomyces inhibens</name>
    <dbReference type="NCBI Taxonomy" id="2293571"/>
    <lineage>
        <taxon>Bacteria</taxon>
        <taxon>Bacillati</taxon>
        <taxon>Actinomycetota</taxon>
        <taxon>Actinomycetes</taxon>
        <taxon>Kitasatosporales</taxon>
        <taxon>Streptomycetaceae</taxon>
        <taxon>Streptomyces</taxon>
    </lineage>
</organism>
<dbReference type="Pfam" id="PF00106">
    <property type="entry name" value="adh_short"/>
    <property type="match status" value="1"/>
</dbReference>
<dbReference type="PROSITE" id="PS00061">
    <property type="entry name" value="ADH_SHORT"/>
    <property type="match status" value="1"/>
</dbReference>
<accession>A0A371QBL8</accession>
<dbReference type="CDD" id="cd05346">
    <property type="entry name" value="SDR_c5"/>
    <property type="match status" value="1"/>
</dbReference>
<evidence type="ECO:0000256" key="1">
    <source>
        <dbReference type="ARBA" id="ARBA00006484"/>
    </source>
</evidence>
<sequence length="266" mass="27988">MTTPQDATTTTTTTRRNTVFITGASSGFGTAIARRFAGDGARVIVAARRADRLAELAAELGPAALALELDVRDREAVAQAVRTLPPEFAAIDVLINNAGLALGLEPAQAASLDDWEQMLDTNCKGLLHCTRAILPGMVARGQGHVINLGSTAGSYPYPGGNVYGATKAFVHQFSLNLRSDLHGTGVRVTCIEPGMCGGTEFSTVRFEGDAKKAEAVYAGMRPLGADDIAASVHWAASQPAHVNINTMELMPVAQSFAPFQVHRSPS</sequence>
<reference evidence="4 5" key="1">
    <citation type="submission" date="2018-08" db="EMBL/GenBank/DDBJ databases">
        <title>Streptomyces NEAU-D10 sp. nov., a novel Actinomycete isolated from soil.</title>
        <authorList>
            <person name="Jin L."/>
        </authorList>
    </citation>
    <scope>NUCLEOTIDE SEQUENCE [LARGE SCALE GENOMIC DNA]</scope>
    <source>
        <strain evidence="4 5">NEAU-D10</strain>
    </source>
</reference>
<dbReference type="AlphaFoldDB" id="A0A371QBL8"/>
<evidence type="ECO:0000313" key="5">
    <source>
        <dbReference type="Proteomes" id="UP000262477"/>
    </source>
</evidence>
<dbReference type="RefSeq" id="WP_128502388.1">
    <property type="nucleotide sequence ID" value="NZ_QUAC01000006.1"/>
</dbReference>
<dbReference type="InterPro" id="IPR020904">
    <property type="entry name" value="Sc_DH/Rdtase_CS"/>
</dbReference>
<evidence type="ECO:0000256" key="3">
    <source>
        <dbReference type="RuleBase" id="RU000363"/>
    </source>
</evidence>
<dbReference type="GO" id="GO:0016616">
    <property type="term" value="F:oxidoreductase activity, acting on the CH-OH group of donors, NAD or NADP as acceptor"/>
    <property type="evidence" value="ECO:0007669"/>
    <property type="project" value="UniProtKB-ARBA"/>
</dbReference>
<dbReference type="OrthoDB" id="5178125at2"/>
<keyword evidence="2" id="KW-0560">Oxidoreductase</keyword>
<evidence type="ECO:0000256" key="2">
    <source>
        <dbReference type="ARBA" id="ARBA00023002"/>
    </source>
</evidence>
<dbReference type="InterPro" id="IPR036291">
    <property type="entry name" value="NAD(P)-bd_dom_sf"/>
</dbReference>